<keyword evidence="9" id="KW-1185">Reference proteome</keyword>
<dbReference type="PIRSF" id="PIRSF036492">
    <property type="entry name" value="ALDH"/>
    <property type="match status" value="1"/>
</dbReference>
<dbReference type="GO" id="GO:0016620">
    <property type="term" value="F:oxidoreductase activity, acting on the aldehyde or oxo group of donors, NAD or NADP as acceptor"/>
    <property type="evidence" value="ECO:0007669"/>
    <property type="project" value="InterPro"/>
</dbReference>
<dbReference type="InterPro" id="IPR012394">
    <property type="entry name" value="Aldehyde_DH_NAD(P)"/>
</dbReference>
<dbReference type="InterPro" id="IPR016162">
    <property type="entry name" value="Ald_DH_N"/>
</dbReference>
<evidence type="ECO:0000313" key="9">
    <source>
        <dbReference type="Proteomes" id="UP000653674"/>
    </source>
</evidence>
<sequence>MTATRTPGVPVVEDGALVSTNPATGEEVGRFPVASDANVQAAVARAREAAAWWADLGYAGRAQRLLRYRSVLANRISELAELVRREGGKPAAEAIVEAAAAIDHIAWAARNARRVLGQRKVRGSLLTAEHAAYLEYLPYGVIGVIGPWNYPVFTPMGSIAYALAAGNAVVFKPSEYTPAIGQWLVDRFAEIVPEHPVMQIVHGTGEVGAALCRSGVGKLAFTGSTATGKKVMAACAETLTPVLVECGGKDAMIVEADADLDAAASACVWGGMTNAGQTCVGIERVYVAERVYDDFLARLVDRASKLTVGNGEDADFGPITMPSQIEIIRRHIDDAIARGGRAVLGGPEAVQPPYVKPTILVDVPEDAAAVREETFGPTLTVAKVRDGDEAVARANASTYGLGGSVFSRSRGMELARRLRSGMTSINATIAFAGVPTLPFGGVGESGFGRIHGEDGLREFARAKAITRRRMPSPLPAMSFDRTPKAVALITRAVKFVHGRSR</sequence>
<dbReference type="InterPro" id="IPR016161">
    <property type="entry name" value="Ald_DH/histidinol_DH"/>
</dbReference>
<dbReference type="EMBL" id="BONU01000016">
    <property type="protein sequence ID" value="GIG74282.1"/>
    <property type="molecule type" value="Genomic_DNA"/>
</dbReference>
<name>A0A8J3PLW6_9ACTN</name>
<dbReference type="SUPFAM" id="SSF53720">
    <property type="entry name" value="ALDH-like"/>
    <property type="match status" value="1"/>
</dbReference>
<evidence type="ECO:0000256" key="2">
    <source>
        <dbReference type="ARBA" id="ARBA00023002"/>
    </source>
</evidence>
<evidence type="ECO:0000256" key="3">
    <source>
        <dbReference type="PIRNR" id="PIRNR036492"/>
    </source>
</evidence>
<accession>A0A8J3PLW6</accession>
<feature type="active site" evidence="4">
    <location>
        <position position="279"/>
    </location>
</feature>
<proteinExistence type="inferred from homology"/>
<dbReference type="InterPro" id="IPR029510">
    <property type="entry name" value="Ald_DH_CS_GLU"/>
</dbReference>
<gene>
    <name evidence="8" type="ORF">Pfl04_26860</name>
</gene>
<dbReference type="RefSeq" id="WP_168074106.1">
    <property type="nucleotide sequence ID" value="NZ_BAAAQJ010000016.1"/>
</dbReference>
<organism evidence="8 9">
    <name type="scientific">Planosporangium flavigriseum</name>
    <dbReference type="NCBI Taxonomy" id="373681"/>
    <lineage>
        <taxon>Bacteria</taxon>
        <taxon>Bacillati</taxon>
        <taxon>Actinomycetota</taxon>
        <taxon>Actinomycetes</taxon>
        <taxon>Micromonosporales</taxon>
        <taxon>Micromonosporaceae</taxon>
        <taxon>Planosporangium</taxon>
    </lineage>
</organism>
<feature type="active site" evidence="4 5">
    <location>
        <position position="245"/>
    </location>
</feature>
<dbReference type="Gene3D" id="3.40.309.10">
    <property type="entry name" value="Aldehyde Dehydrogenase, Chain A, domain 2"/>
    <property type="match status" value="1"/>
</dbReference>
<comment type="similarity">
    <text evidence="1 3 6">Belongs to the aldehyde dehydrogenase family.</text>
</comment>
<dbReference type="InterPro" id="IPR015590">
    <property type="entry name" value="Aldehyde_DH_dom"/>
</dbReference>
<dbReference type="PROSITE" id="PS00687">
    <property type="entry name" value="ALDEHYDE_DEHYDR_GLU"/>
    <property type="match status" value="1"/>
</dbReference>
<dbReference type="Gene3D" id="3.40.605.10">
    <property type="entry name" value="Aldehyde Dehydrogenase, Chain A, domain 1"/>
    <property type="match status" value="1"/>
</dbReference>
<keyword evidence="2 3" id="KW-0560">Oxidoreductase</keyword>
<dbReference type="CDD" id="cd07099">
    <property type="entry name" value="ALDH_DDALDH"/>
    <property type="match status" value="1"/>
</dbReference>
<dbReference type="AlphaFoldDB" id="A0A8J3PLW6"/>
<evidence type="ECO:0000256" key="4">
    <source>
        <dbReference type="PIRSR" id="PIRSR036492-1"/>
    </source>
</evidence>
<dbReference type="GO" id="GO:0006081">
    <property type="term" value="P:aldehyde metabolic process"/>
    <property type="evidence" value="ECO:0007669"/>
    <property type="project" value="InterPro"/>
</dbReference>
<dbReference type="Pfam" id="PF00171">
    <property type="entry name" value="Aldedh"/>
    <property type="match status" value="1"/>
</dbReference>
<evidence type="ECO:0000256" key="6">
    <source>
        <dbReference type="RuleBase" id="RU003345"/>
    </source>
</evidence>
<protein>
    <recommendedName>
        <fullName evidence="3">Aldehyde dehydrogenase</fullName>
    </recommendedName>
</protein>
<evidence type="ECO:0000256" key="1">
    <source>
        <dbReference type="ARBA" id="ARBA00009986"/>
    </source>
</evidence>
<reference evidence="8" key="1">
    <citation type="submission" date="2021-01" db="EMBL/GenBank/DDBJ databases">
        <title>Whole genome shotgun sequence of Planosporangium flavigriseum NBRC 105377.</title>
        <authorList>
            <person name="Komaki H."/>
            <person name="Tamura T."/>
        </authorList>
    </citation>
    <scope>NUCLEOTIDE SEQUENCE</scope>
    <source>
        <strain evidence="8">NBRC 105377</strain>
    </source>
</reference>
<evidence type="ECO:0000256" key="5">
    <source>
        <dbReference type="PROSITE-ProRule" id="PRU10007"/>
    </source>
</evidence>
<comment type="caution">
    <text evidence="8">The sequence shown here is derived from an EMBL/GenBank/DDBJ whole genome shotgun (WGS) entry which is preliminary data.</text>
</comment>
<dbReference type="Proteomes" id="UP000653674">
    <property type="component" value="Unassembled WGS sequence"/>
</dbReference>
<evidence type="ECO:0000259" key="7">
    <source>
        <dbReference type="Pfam" id="PF00171"/>
    </source>
</evidence>
<dbReference type="InterPro" id="IPR016163">
    <property type="entry name" value="Ald_DH_C"/>
</dbReference>
<feature type="domain" description="Aldehyde dehydrogenase" evidence="7">
    <location>
        <begin position="18"/>
        <end position="465"/>
    </location>
</feature>
<evidence type="ECO:0000313" key="8">
    <source>
        <dbReference type="EMBL" id="GIG74282.1"/>
    </source>
</evidence>
<dbReference type="PANTHER" id="PTHR11699">
    <property type="entry name" value="ALDEHYDE DEHYDROGENASE-RELATED"/>
    <property type="match status" value="1"/>
</dbReference>